<name>A0A1J1JMV9_PLAAG</name>
<sequence length="206" mass="23874">MPDLVAFYPSNISVFHSLEGFLEVEKVEKKLNYNKNNLPTNRKVSFLMTLHKIEEITLQTEVLASKVQNNWDEFSDEQKKMLKDLISDSGISMELSENYSNKNFFQFLSELVFKFLVKLNFVLLVVSSKEEFVQKITDFKYAVETLKHNLREQLQCECSTVITQDNWLKYNPEALASVKRGLAQAESEKGVYLGSFAEYVDLEIDD</sequence>
<gene>
    <name evidence="1" type="ORF">PLAM_mp0086</name>
</gene>
<evidence type="ECO:0000313" key="1">
    <source>
        <dbReference type="EMBL" id="CUM62381.1"/>
    </source>
</evidence>
<reference evidence="1" key="1">
    <citation type="submission" date="2015-09" db="EMBL/GenBank/DDBJ databases">
        <authorList>
            <person name="Jackson K.R."/>
            <person name="Lunt B.L."/>
            <person name="Fisher J.N.B."/>
            <person name="Gardner A.V."/>
            <person name="Bailey M.E."/>
            <person name="Deus L.M."/>
            <person name="Earl A.S."/>
            <person name="Gibby P.D."/>
            <person name="Hartmann K.A."/>
            <person name="Liu J.E."/>
            <person name="Manci A.M."/>
            <person name="Nielsen D.A."/>
            <person name="Solomon M.B."/>
            <person name="Breakwell D.P."/>
            <person name="Burnett S.H."/>
            <person name="Grose J.H."/>
        </authorList>
    </citation>
    <scope>NUCLEOTIDE SEQUENCE</scope>
    <source>
        <strain evidence="1">7805</strain>
    </source>
</reference>
<proteinExistence type="predicted"/>
<dbReference type="EMBL" id="LO018305">
    <property type="protein sequence ID" value="CUM62381.1"/>
    <property type="molecule type" value="Genomic_DNA"/>
</dbReference>
<protein>
    <submittedName>
        <fullName evidence="1">Uncharacterized protein</fullName>
    </submittedName>
</protein>
<accession>A0A1J1JMV9</accession>
<dbReference type="AlphaFoldDB" id="A0A1J1JMV9"/>
<dbReference type="RefSeq" id="WP_235752381.1">
    <property type="nucleotide sequence ID" value="NZ_JBIIEP010000074.1"/>
</dbReference>
<organism evidence="1">
    <name type="scientific">Planktothrix agardhii</name>
    <name type="common">Oscillatoria agardhii</name>
    <dbReference type="NCBI Taxonomy" id="1160"/>
    <lineage>
        <taxon>Bacteria</taxon>
        <taxon>Bacillati</taxon>
        <taxon>Cyanobacteriota</taxon>
        <taxon>Cyanophyceae</taxon>
        <taxon>Oscillatoriophycideae</taxon>
        <taxon>Oscillatoriales</taxon>
        <taxon>Microcoleaceae</taxon>
        <taxon>Planktothrix</taxon>
    </lineage>
</organism>